<name>A0A819PYN5_9BILA</name>
<evidence type="ECO:0000313" key="3">
    <source>
        <dbReference type="Proteomes" id="UP000663836"/>
    </source>
</evidence>
<comment type="caution">
    <text evidence="2">The sequence shown here is derived from an EMBL/GenBank/DDBJ whole genome shotgun (WGS) entry which is preliminary data.</text>
</comment>
<sequence length="368" mass="43212">MARSSNDDFKTTIDGNDYSQEKIYGNFHLSGTDIFNDLAACDNNDITNDDDEDANHIEKQDYDLDNIYARERVVDDNELDTDSDAEDHNKMEIEDVISTDILRKSPRGPQLWVKPVKSMVKVPVRSGVEENEACLAYVKNRLAQLVKVKQEYHVDLQVQLNHLPHCSIMIQQAIEKFIEENLISLRKKIEHKIQLVHFDYDEQIVKLDYLQQNPNEAQIKLTEELCTAKQQEELSKYTSELLDKQLIHCNASYNFEHLPIAHVPLFDSIGNADVQQQFYSQYKQSIEQTKKDMHTLYTQSATNQQMRYQNEYNDKMKKIREEQQLLPDEQKLTTKMIEIIEQRARLIEERLKSIHHFKLEKLSIQSYT</sequence>
<gene>
    <name evidence="2" type="ORF">JBS370_LOCUS27369</name>
    <name evidence="1" type="ORF">ZHD862_LOCUS32996</name>
</gene>
<evidence type="ECO:0000313" key="1">
    <source>
        <dbReference type="EMBL" id="CAF1398400.1"/>
    </source>
</evidence>
<evidence type="ECO:0000313" key="2">
    <source>
        <dbReference type="EMBL" id="CAF4020420.1"/>
    </source>
</evidence>
<proteinExistence type="predicted"/>
<dbReference type="EMBL" id="CAJNOT010003744">
    <property type="protein sequence ID" value="CAF1398400.1"/>
    <property type="molecule type" value="Genomic_DNA"/>
</dbReference>
<organism evidence="2 3">
    <name type="scientific">Rotaria sordida</name>
    <dbReference type="NCBI Taxonomy" id="392033"/>
    <lineage>
        <taxon>Eukaryota</taxon>
        <taxon>Metazoa</taxon>
        <taxon>Spiralia</taxon>
        <taxon>Gnathifera</taxon>
        <taxon>Rotifera</taxon>
        <taxon>Eurotatoria</taxon>
        <taxon>Bdelloidea</taxon>
        <taxon>Philodinida</taxon>
        <taxon>Philodinidae</taxon>
        <taxon>Rotaria</taxon>
    </lineage>
</organism>
<dbReference type="EMBL" id="CAJOBD010005125">
    <property type="protein sequence ID" value="CAF4020420.1"/>
    <property type="molecule type" value="Genomic_DNA"/>
</dbReference>
<dbReference type="AlphaFoldDB" id="A0A819PYN5"/>
<protein>
    <submittedName>
        <fullName evidence="2">Uncharacterized protein</fullName>
    </submittedName>
</protein>
<accession>A0A819PYN5</accession>
<dbReference type="Proteomes" id="UP000663836">
    <property type="component" value="Unassembled WGS sequence"/>
</dbReference>
<dbReference type="Proteomes" id="UP000663864">
    <property type="component" value="Unassembled WGS sequence"/>
</dbReference>
<reference evidence="2" key="1">
    <citation type="submission" date="2021-02" db="EMBL/GenBank/DDBJ databases">
        <authorList>
            <person name="Nowell W R."/>
        </authorList>
    </citation>
    <scope>NUCLEOTIDE SEQUENCE</scope>
</reference>